<evidence type="ECO:0000313" key="3">
    <source>
        <dbReference type="Proteomes" id="UP000609064"/>
    </source>
</evidence>
<dbReference type="Pfam" id="PF13349">
    <property type="entry name" value="DUF4097"/>
    <property type="match status" value="1"/>
</dbReference>
<name>A0A917DWR4_9BACT</name>
<dbReference type="AlphaFoldDB" id="A0A917DWR4"/>
<organism evidence="2 3">
    <name type="scientific">Emticicia aquatilis</name>
    <dbReference type="NCBI Taxonomy" id="1537369"/>
    <lineage>
        <taxon>Bacteria</taxon>
        <taxon>Pseudomonadati</taxon>
        <taxon>Bacteroidota</taxon>
        <taxon>Cytophagia</taxon>
        <taxon>Cytophagales</taxon>
        <taxon>Leadbetterellaceae</taxon>
        <taxon>Emticicia</taxon>
    </lineage>
</organism>
<protein>
    <recommendedName>
        <fullName evidence="1">DUF4097 domain-containing protein</fullName>
    </recommendedName>
</protein>
<dbReference type="RefSeq" id="WP_188770106.1">
    <property type="nucleotide sequence ID" value="NZ_BMKK01000013.1"/>
</dbReference>
<evidence type="ECO:0000313" key="2">
    <source>
        <dbReference type="EMBL" id="GGD77745.1"/>
    </source>
</evidence>
<dbReference type="EMBL" id="BMKK01000013">
    <property type="protein sequence ID" value="GGD77745.1"/>
    <property type="molecule type" value="Genomic_DNA"/>
</dbReference>
<reference evidence="2" key="1">
    <citation type="journal article" date="2014" name="Int. J. Syst. Evol. Microbiol.">
        <title>Complete genome sequence of Corynebacterium casei LMG S-19264T (=DSM 44701T), isolated from a smear-ripened cheese.</title>
        <authorList>
            <consortium name="US DOE Joint Genome Institute (JGI-PGF)"/>
            <person name="Walter F."/>
            <person name="Albersmeier A."/>
            <person name="Kalinowski J."/>
            <person name="Ruckert C."/>
        </authorList>
    </citation>
    <scope>NUCLEOTIDE SEQUENCE</scope>
    <source>
        <strain evidence="2">CGMCC 1.15958</strain>
    </source>
</reference>
<dbReference type="Proteomes" id="UP000609064">
    <property type="component" value="Unassembled WGS sequence"/>
</dbReference>
<reference evidence="2" key="2">
    <citation type="submission" date="2020-09" db="EMBL/GenBank/DDBJ databases">
        <authorList>
            <person name="Sun Q."/>
            <person name="Zhou Y."/>
        </authorList>
    </citation>
    <scope>NUCLEOTIDE SEQUENCE</scope>
    <source>
        <strain evidence="2">CGMCC 1.15958</strain>
    </source>
</reference>
<keyword evidence="3" id="KW-1185">Reference proteome</keyword>
<evidence type="ECO:0000259" key="1">
    <source>
        <dbReference type="Pfam" id="PF13349"/>
    </source>
</evidence>
<gene>
    <name evidence="2" type="ORF">GCM10011514_47100</name>
</gene>
<sequence>MKKISHSTKSTQAPSRKPSLLRRAGWSFLLLFSFASYAQQLQVVTKSIQKEIIYSAGSKINLNAKKADIIIKGKSTDRISIVVKLIAKHTDRSIAEKELSYLNYELKNASGVVDLSNSYEIPKSAGKLRSQVNTVYEITIPNKANLLIINSFGNISVNDFSGELAVKFNFGKLNLTDVSGKFNIESSFGDVYAENLDGSFVCKSEKAVVELYNPSGTTLLESKYGSVKLNLFNSLDKLVVNASRSAIEVNVRRFEDFRFDLGTTFSQINTPSAYREFLSNYNNQETLLFDTKTKKPLVQIQNSYSPITVHIDKNLQTHK</sequence>
<dbReference type="InterPro" id="IPR025164">
    <property type="entry name" value="Toastrack_DUF4097"/>
</dbReference>
<feature type="domain" description="DUF4097" evidence="1">
    <location>
        <begin position="58"/>
        <end position="284"/>
    </location>
</feature>
<proteinExistence type="predicted"/>
<comment type="caution">
    <text evidence="2">The sequence shown here is derived from an EMBL/GenBank/DDBJ whole genome shotgun (WGS) entry which is preliminary data.</text>
</comment>
<accession>A0A917DWR4</accession>